<reference evidence="2" key="1">
    <citation type="submission" date="2021-11" db="EMBL/GenBank/DDBJ databases">
        <title>Genome sequence.</title>
        <authorList>
            <person name="Sun Q."/>
        </authorList>
    </citation>
    <scope>NUCLEOTIDE SEQUENCE</scope>
    <source>
        <strain evidence="2">JC732</strain>
    </source>
</reference>
<evidence type="ECO:0000313" key="2">
    <source>
        <dbReference type="EMBL" id="MCC9629956.1"/>
    </source>
</evidence>
<dbReference type="EMBL" id="JAJKFT010000010">
    <property type="protein sequence ID" value="MCC9629956.1"/>
    <property type="molecule type" value="Genomic_DNA"/>
</dbReference>
<dbReference type="Proteomes" id="UP001139103">
    <property type="component" value="Unassembled WGS sequence"/>
</dbReference>
<keyword evidence="2" id="KW-0645">Protease</keyword>
<organism evidence="2 3">
    <name type="scientific">Blastopirellula sediminis</name>
    <dbReference type="NCBI Taxonomy" id="2894196"/>
    <lineage>
        <taxon>Bacteria</taxon>
        <taxon>Pseudomonadati</taxon>
        <taxon>Planctomycetota</taxon>
        <taxon>Planctomycetia</taxon>
        <taxon>Pirellulales</taxon>
        <taxon>Pirellulaceae</taxon>
        <taxon>Blastopirellula</taxon>
    </lineage>
</organism>
<feature type="chain" id="PRO_5040925070" evidence="1">
    <location>
        <begin position="22"/>
        <end position="142"/>
    </location>
</feature>
<dbReference type="PROSITE" id="PS51257">
    <property type="entry name" value="PROKAR_LIPOPROTEIN"/>
    <property type="match status" value="1"/>
</dbReference>
<keyword evidence="3" id="KW-1185">Reference proteome</keyword>
<name>A0A9X1MNS2_9BACT</name>
<dbReference type="SUPFAM" id="SSF49464">
    <property type="entry name" value="Carboxypeptidase regulatory domain-like"/>
    <property type="match status" value="1"/>
</dbReference>
<accession>A0A9X1MNS2</accession>
<keyword evidence="1" id="KW-0732">Signal</keyword>
<keyword evidence="2" id="KW-0378">Hydrolase</keyword>
<proteinExistence type="predicted"/>
<protein>
    <submittedName>
        <fullName evidence="2">Carboxypeptidase-like regulatory domain-containing protein</fullName>
    </submittedName>
</protein>
<comment type="caution">
    <text evidence="2">The sequence shown here is derived from an EMBL/GenBank/DDBJ whole genome shotgun (WGS) entry which is preliminary data.</text>
</comment>
<evidence type="ECO:0000256" key="1">
    <source>
        <dbReference type="SAM" id="SignalP"/>
    </source>
</evidence>
<dbReference type="RefSeq" id="WP_230220681.1">
    <property type="nucleotide sequence ID" value="NZ_JAJKFT010000010.1"/>
</dbReference>
<keyword evidence="2" id="KW-0121">Carboxypeptidase</keyword>
<dbReference type="GO" id="GO:0004180">
    <property type="term" value="F:carboxypeptidase activity"/>
    <property type="evidence" value="ECO:0007669"/>
    <property type="project" value="UniProtKB-KW"/>
</dbReference>
<gene>
    <name evidence="2" type="ORF">LOC68_16310</name>
</gene>
<dbReference type="InterPro" id="IPR008969">
    <property type="entry name" value="CarboxyPept-like_regulatory"/>
</dbReference>
<feature type="signal peptide" evidence="1">
    <location>
        <begin position="1"/>
        <end position="21"/>
    </location>
</feature>
<evidence type="ECO:0000313" key="3">
    <source>
        <dbReference type="Proteomes" id="UP001139103"/>
    </source>
</evidence>
<sequence>MYRPSLCCALFCLLLSLPVSLGCGQRGDKQIFAVEGTVTLDGKPLSNATVLFIPGQSRPSGAMTDENGYYELNYTDHQKGARIGLNRVQITTAQGPSETADGQPIAAVPETLPIRYHARSELEFTVSGDQANVANFALTSRK</sequence>
<dbReference type="AlphaFoldDB" id="A0A9X1MNS2"/>